<keyword evidence="2 6" id="KW-0808">Transferase</keyword>
<feature type="binding site" evidence="6">
    <location>
        <position position="77"/>
    </location>
    <ligand>
        <name>S-adenosyl-L-methionine</name>
        <dbReference type="ChEBI" id="CHEBI:59789"/>
    </ligand>
</feature>
<dbReference type="GO" id="GO:0032259">
    <property type="term" value="P:methylation"/>
    <property type="evidence" value="ECO:0007669"/>
    <property type="project" value="UniProtKB-KW"/>
</dbReference>
<protein>
    <recommendedName>
        <fullName evidence="6">2-methoxy-6-polyprenyl-1,4-benzoquinol methylase, mitochondrial</fullName>
        <ecNumber evidence="6">2.1.1.201</ecNumber>
    </recommendedName>
    <alternativeName>
        <fullName evidence="6">Ubiquinone biosynthesis methyltransferase COQ5</fullName>
    </alternativeName>
</protein>
<dbReference type="Gene3D" id="3.40.50.150">
    <property type="entry name" value="Vaccinia Virus protein VP39"/>
    <property type="match status" value="1"/>
</dbReference>
<accession>A0AAD5PNM1</accession>
<organism evidence="7 8">
    <name type="scientific">Daphnia sinensis</name>
    <dbReference type="NCBI Taxonomy" id="1820382"/>
    <lineage>
        <taxon>Eukaryota</taxon>
        <taxon>Metazoa</taxon>
        <taxon>Ecdysozoa</taxon>
        <taxon>Arthropoda</taxon>
        <taxon>Crustacea</taxon>
        <taxon>Branchiopoda</taxon>
        <taxon>Diplostraca</taxon>
        <taxon>Cladocera</taxon>
        <taxon>Anomopoda</taxon>
        <taxon>Daphniidae</taxon>
        <taxon>Daphnia</taxon>
        <taxon>Daphnia similis group</taxon>
    </lineage>
</organism>
<evidence type="ECO:0000313" key="7">
    <source>
        <dbReference type="EMBL" id="KAI9554176.1"/>
    </source>
</evidence>
<keyword evidence="6" id="KW-0472">Membrane</keyword>
<proteinExistence type="inferred from homology"/>
<dbReference type="HAMAP" id="MF_01813">
    <property type="entry name" value="MenG_UbiE_methyltr"/>
    <property type="match status" value="1"/>
</dbReference>
<reference evidence="7 8" key="1">
    <citation type="submission" date="2022-05" db="EMBL/GenBank/DDBJ databases">
        <title>A multi-omics perspective on studying reproductive biology in Daphnia sinensis.</title>
        <authorList>
            <person name="Jia J."/>
        </authorList>
    </citation>
    <scope>NUCLEOTIDE SEQUENCE [LARGE SCALE GENOMIC DNA]</scope>
    <source>
        <strain evidence="7 8">WSL</strain>
    </source>
</reference>
<dbReference type="SUPFAM" id="SSF53335">
    <property type="entry name" value="S-adenosyl-L-methionine-dependent methyltransferases"/>
    <property type="match status" value="1"/>
</dbReference>
<evidence type="ECO:0000256" key="3">
    <source>
        <dbReference type="ARBA" id="ARBA00022688"/>
    </source>
</evidence>
<dbReference type="InterPro" id="IPR029063">
    <property type="entry name" value="SAM-dependent_MTases_sf"/>
</dbReference>
<dbReference type="Proteomes" id="UP000820818">
    <property type="component" value="Linkage Group LG8"/>
</dbReference>
<dbReference type="GO" id="GO:0008425">
    <property type="term" value="F:2-methoxy-6-polyprenyl-1,4-benzoquinol methyltransferase activity"/>
    <property type="evidence" value="ECO:0007669"/>
    <property type="project" value="UniProtKB-UniRule"/>
</dbReference>
<dbReference type="FunFam" id="3.40.50.150:FF:000064">
    <property type="entry name" value="2-methoxy-6-polyprenyl-1,4-benzoquinol methylase, mitochondrial"/>
    <property type="match status" value="1"/>
</dbReference>
<dbReference type="CDD" id="cd02440">
    <property type="entry name" value="AdoMet_MTases"/>
    <property type="match status" value="1"/>
</dbReference>
<dbReference type="Pfam" id="PF01209">
    <property type="entry name" value="Ubie_methyltran"/>
    <property type="match status" value="1"/>
</dbReference>
<dbReference type="PANTHER" id="PTHR43591">
    <property type="entry name" value="METHYLTRANSFERASE"/>
    <property type="match status" value="1"/>
</dbReference>
<comment type="catalytic activity">
    <reaction evidence="6">
        <text>a 2-methoxy-6-(all-trans-polyprenyl)benzene-1,4-diol + S-adenosyl-L-methionine = a 5-methoxy-2-methyl-3-(all-trans-polyprenyl)benzene-1,4-diol + S-adenosyl-L-homocysteine + H(+)</text>
        <dbReference type="Rhea" id="RHEA:28286"/>
        <dbReference type="Rhea" id="RHEA-COMP:10858"/>
        <dbReference type="Rhea" id="RHEA-COMP:10859"/>
        <dbReference type="ChEBI" id="CHEBI:15378"/>
        <dbReference type="ChEBI" id="CHEBI:57856"/>
        <dbReference type="ChEBI" id="CHEBI:59789"/>
        <dbReference type="ChEBI" id="CHEBI:84166"/>
        <dbReference type="ChEBI" id="CHEBI:84167"/>
        <dbReference type="EC" id="2.1.1.201"/>
    </reaction>
</comment>
<comment type="subcellular location">
    <subcellularLocation>
        <location evidence="6">Mitochondrion inner membrane</location>
        <topology evidence="6">Peripheral membrane protein</topology>
        <orientation evidence="6">Matrix side</orientation>
    </subcellularLocation>
</comment>
<comment type="caution">
    <text evidence="6">Lacks conserved residue(s) required for the propagation of feature annotation.</text>
</comment>
<gene>
    <name evidence="7" type="ORF">GHT06_019448</name>
</gene>
<evidence type="ECO:0000256" key="5">
    <source>
        <dbReference type="ARBA" id="ARBA00046387"/>
    </source>
</evidence>
<comment type="caution">
    <text evidence="7">The sequence shown here is derived from an EMBL/GenBank/DDBJ whole genome shotgun (WGS) entry which is preliminary data.</text>
</comment>
<comment type="subunit">
    <text evidence="5">Component of a multi-subunit COQ enzyme complex, composed of at least COQ3, COQ4, COQ5, COQ6, COQ7 and COQ9. Interacts with PYURF; the interaction is direct, stabilizes COQ5 protein and associates PYURF with COQ enzyme complex.</text>
</comment>
<comment type="function">
    <text evidence="6">Methyltransferase required for the conversion of 2-polyprenyl-6-methoxy-1,4-benzoquinol (DDMQH2) to 2-polyprenyl-3-methyl-6-methoxy-1,4-benzoquinol (DMQH2).</text>
</comment>
<dbReference type="InterPro" id="IPR004033">
    <property type="entry name" value="UbiE/COQ5_MeTrFase"/>
</dbReference>
<evidence type="ECO:0000256" key="6">
    <source>
        <dbReference type="HAMAP-Rule" id="MF_03191"/>
    </source>
</evidence>
<sequence>MSMIRFVKYSMTSFQNGKSPIAFVKKLHTGPYYKVSKDIKLDNLNNIGIHRIWKDYFVKKNFPLHPGTNIIDVAGGTGDIAFRMLQALERQNKNSNNSTDDAIGSRKNTTILISDINQAMLDVGKRRALTMNLQSDCLGWLCANAQELPLPENSFDLYTIAFGIRNVTDISKALDEAYRILRPGGRFMCLEFSHVENPLLKWAYDTYSFKVIPPLGEVVAGDWKSYQYLVESIRKFPTQDGFKNMIEEAGFRSVCYENLTFGVVSIHSGYKI</sequence>
<comment type="pathway">
    <text evidence="6">Cofactor biosynthesis; ubiquinone biosynthesis.</text>
</comment>
<dbReference type="PANTHER" id="PTHR43591:SF24">
    <property type="entry name" value="2-METHOXY-6-POLYPRENYL-1,4-BENZOQUINOL METHYLASE, MITOCHONDRIAL"/>
    <property type="match status" value="1"/>
</dbReference>
<evidence type="ECO:0000256" key="4">
    <source>
        <dbReference type="ARBA" id="ARBA00022691"/>
    </source>
</evidence>
<dbReference type="NCBIfam" id="TIGR01934">
    <property type="entry name" value="MenG_MenH_UbiE"/>
    <property type="match status" value="1"/>
</dbReference>
<dbReference type="AlphaFoldDB" id="A0AAD5PNM1"/>
<keyword evidence="8" id="KW-1185">Reference proteome</keyword>
<keyword evidence="4 6" id="KW-0949">S-adenosyl-L-methionine</keyword>
<dbReference type="GO" id="GO:0031314">
    <property type="term" value="C:extrinsic component of mitochondrial inner membrane"/>
    <property type="evidence" value="ECO:0007669"/>
    <property type="project" value="UniProtKB-UniRule"/>
</dbReference>
<dbReference type="EC" id="2.1.1.201" evidence="6"/>
<keyword evidence="6" id="KW-0999">Mitochondrion inner membrane</keyword>
<feature type="binding site" evidence="6">
    <location>
        <begin position="144"/>
        <end position="145"/>
    </location>
    <ligand>
        <name>S-adenosyl-L-methionine</name>
        <dbReference type="ChEBI" id="CHEBI:59789"/>
    </ligand>
</feature>
<keyword evidence="6" id="KW-0496">Mitochondrion</keyword>
<dbReference type="EMBL" id="WJBH02000008">
    <property type="protein sequence ID" value="KAI9554176.1"/>
    <property type="molecule type" value="Genomic_DNA"/>
</dbReference>
<evidence type="ECO:0000256" key="2">
    <source>
        <dbReference type="ARBA" id="ARBA00022679"/>
    </source>
</evidence>
<evidence type="ECO:0000256" key="1">
    <source>
        <dbReference type="ARBA" id="ARBA00022603"/>
    </source>
</evidence>
<keyword evidence="1 6" id="KW-0489">Methyltransferase</keyword>
<feature type="binding site" evidence="6">
    <location>
        <position position="115"/>
    </location>
    <ligand>
        <name>S-adenosyl-L-methionine</name>
        <dbReference type="ChEBI" id="CHEBI:59789"/>
    </ligand>
</feature>
<evidence type="ECO:0000313" key="8">
    <source>
        <dbReference type="Proteomes" id="UP000820818"/>
    </source>
</evidence>
<dbReference type="PROSITE" id="PS51608">
    <property type="entry name" value="SAM_MT_UBIE"/>
    <property type="match status" value="1"/>
</dbReference>
<comment type="similarity">
    <text evidence="6">Belongs to the class I-like SAM-binding methyltransferase superfamily. MenG/UbiE family.</text>
</comment>
<name>A0AAD5PNM1_9CRUS</name>
<keyword evidence="3 6" id="KW-0831">Ubiquinone biosynthesis</keyword>